<reference evidence="9 10" key="1">
    <citation type="submission" date="2020-04" db="EMBL/GenBank/DDBJ databases">
        <authorList>
            <person name="De Canck E."/>
        </authorList>
    </citation>
    <scope>NUCLEOTIDE SEQUENCE [LARGE SCALE GENOMIC DNA]</scope>
    <source>
        <strain evidence="9 10">LMG 26788</strain>
    </source>
</reference>
<dbReference type="GO" id="GO:0051537">
    <property type="term" value="F:2 iron, 2 sulfur cluster binding"/>
    <property type="evidence" value="ECO:0007669"/>
    <property type="project" value="UniProtKB-KW"/>
</dbReference>
<dbReference type="PROSITE" id="PS51296">
    <property type="entry name" value="RIESKE"/>
    <property type="match status" value="1"/>
</dbReference>
<dbReference type="InterPro" id="IPR012748">
    <property type="entry name" value="Rieske-like_NirD"/>
</dbReference>
<gene>
    <name evidence="9" type="primary">nirD</name>
    <name evidence="9" type="ORF">LMG26788_01575</name>
</gene>
<dbReference type="Pfam" id="PF13806">
    <property type="entry name" value="Rieske_2"/>
    <property type="match status" value="1"/>
</dbReference>
<feature type="domain" description="Rieske" evidence="8">
    <location>
        <begin position="25"/>
        <end position="128"/>
    </location>
</feature>
<dbReference type="CDD" id="cd03529">
    <property type="entry name" value="Rieske_NirD"/>
    <property type="match status" value="1"/>
</dbReference>
<evidence type="ECO:0000256" key="7">
    <source>
        <dbReference type="SAM" id="MobiDB-lite"/>
    </source>
</evidence>
<evidence type="ECO:0000259" key="8">
    <source>
        <dbReference type="PROSITE" id="PS51296"/>
    </source>
</evidence>
<dbReference type="RefSeq" id="WP_175140479.1">
    <property type="nucleotide sequence ID" value="NZ_CADIKZ010000003.1"/>
</dbReference>
<dbReference type="EC" id="1.7.1.15" evidence="9"/>
<dbReference type="GO" id="GO:0106316">
    <property type="term" value="F:nitrite reductase (NADH) activity"/>
    <property type="evidence" value="ECO:0007669"/>
    <property type="project" value="UniProtKB-EC"/>
</dbReference>
<dbReference type="NCBIfam" id="TIGR02378">
    <property type="entry name" value="nirD_assim_sml"/>
    <property type="match status" value="1"/>
</dbReference>
<organism evidence="9 10">
    <name type="scientific">Achromobacter pulmonis</name>
    <dbReference type="NCBI Taxonomy" id="1389932"/>
    <lineage>
        <taxon>Bacteria</taxon>
        <taxon>Pseudomonadati</taxon>
        <taxon>Pseudomonadota</taxon>
        <taxon>Betaproteobacteria</taxon>
        <taxon>Burkholderiales</taxon>
        <taxon>Alcaligenaceae</taxon>
        <taxon>Achromobacter</taxon>
    </lineage>
</organism>
<dbReference type="InterPro" id="IPR017881">
    <property type="entry name" value="NirD"/>
</dbReference>
<dbReference type="PANTHER" id="PTHR40562:SF1">
    <property type="entry name" value="NITRITE REDUCTASE (NADH) SMALL SUBUNIT"/>
    <property type="match status" value="1"/>
</dbReference>
<evidence type="ECO:0000256" key="4">
    <source>
        <dbReference type="ARBA" id="ARBA00023004"/>
    </source>
</evidence>
<keyword evidence="4" id="KW-0408">Iron</keyword>
<dbReference type="Gene3D" id="2.102.10.10">
    <property type="entry name" value="Rieske [2Fe-2S] iron-sulphur domain"/>
    <property type="match status" value="1"/>
</dbReference>
<dbReference type="Proteomes" id="UP000494203">
    <property type="component" value="Unassembled WGS sequence"/>
</dbReference>
<proteinExistence type="predicted"/>
<dbReference type="GO" id="GO:0042128">
    <property type="term" value="P:nitrate assimilation"/>
    <property type="evidence" value="ECO:0007669"/>
    <property type="project" value="UniProtKB-KW"/>
</dbReference>
<dbReference type="SUPFAM" id="SSF50022">
    <property type="entry name" value="ISP domain"/>
    <property type="match status" value="1"/>
</dbReference>
<dbReference type="InterPro" id="IPR017941">
    <property type="entry name" value="Rieske_2Fe-2S"/>
</dbReference>
<evidence type="ECO:0000256" key="3">
    <source>
        <dbReference type="ARBA" id="ARBA00023002"/>
    </source>
</evidence>
<evidence type="ECO:0000256" key="1">
    <source>
        <dbReference type="ARBA" id="ARBA00022714"/>
    </source>
</evidence>
<dbReference type="GO" id="GO:0046872">
    <property type="term" value="F:metal ion binding"/>
    <property type="evidence" value="ECO:0007669"/>
    <property type="project" value="UniProtKB-KW"/>
</dbReference>
<keyword evidence="10" id="KW-1185">Reference proteome</keyword>
<keyword evidence="6" id="KW-0534">Nitrate assimilation</keyword>
<protein>
    <submittedName>
        <fullName evidence="9">Nitrite reductase (NADH) small subunit</fullName>
        <ecNumber evidence="9">1.7.1.15</ecNumber>
    </submittedName>
</protein>
<accession>A0A6S7CHD3</accession>
<dbReference type="PROSITE" id="PS51300">
    <property type="entry name" value="NIRD"/>
    <property type="match status" value="1"/>
</dbReference>
<dbReference type="PANTHER" id="PTHR40562">
    <property type="match status" value="1"/>
</dbReference>
<keyword evidence="1" id="KW-0001">2Fe-2S</keyword>
<dbReference type="AlphaFoldDB" id="A0A6S7CHD3"/>
<evidence type="ECO:0000256" key="6">
    <source>
        <dbReference type="ARBA" id="ARBA00023063"/>
    </source>
</evidence>
<dbReference type="EMBL" id="CADIKZ010000003">
    <property type="protein sequence ID" value="CAB3847261.1"/>
    <property type="molecule type" value="Genomic_DNA"/>
</dbReference>
<evidence type="ECO:0000256" key="2">
    <source>
        <dbReference type="ARBA" id="ARBA00022723"/>
    </source>
</evidence>
<evidence type="ECO:0000256" key="5">
    <source>
        <dbReference type="ARBA" id="ARBA00023014"/>
    </source>
</evidence>
<sequence>MRPNAALATPPVPDTPATAPPAAWRPACARHDLVAYSGVVALVDGLQVALFYLPDAAEGTLYALDNRDPKSGANVIGRGIVGHLAGELVVASPLYKQHFRLRDGACVEYPEQSLRAWPVRFHGDKVQVQPPAAG</sequence>
<keyword evidence="3 9" id="KW-0560">Oxidoreductase</keyword>
<name>A0A6S7CHD3_9BURK</name>
<keyword evidence="2" id="KW-0479">Metal-binding</keyword>
<keyword evidence="5" id="KW-0411">Iron-sulfur</keyword>
<dbReference type="InterPro" id="IPR036922">
    <property type="entry name" value="Rieske_2Fe-2S_sf"/>
</dbReference>
<evidence type="ECO:0000313" key="10">
    <source>
        <dbReference type="Proteomes" id="UP000494203"/>
    </source>
</evidence>
<feature type="region of interest" description="Disordered" evidence="7">
    <location>
        <begin position="1"/>
        <end position="20"/>
    </location>
</feature>
<evidence type="ECO:0000313" key="9">
    <source>
        <dbReference type="EMBL" id="CAB3847261.1"/>
    </source>
</evidence>